<gene>
    <name evidence="6" type="ORF">ACFPOD_06335</name>
</gene>
<evidence type="ECO:0000256" key="1">
    <source>
        <dbReference type="ARBA" id="ARBA00009437"/>
    </source>
</evidence>
<dbReference type="InterPro" id="IPR058163">
    <property type="entry name" value="LysR-type_TF_proteobact-type"/>
</dbReference>
<protein>
    <submittedName>
        <fullName evidence="6">LysR family transcriptional regulator</fullName>
    </submittedName>
</protein>
<dbReference type="InterPro" id="IPR036390">
    <property type="entry name" value="WH_DNA-bd_sf"/>
</dbReference>
<reference evidence="7" key="1">
    <citation type="journal article" date="2019" name="Int. J. Syst. Evol. Microbiol.">
        <title>The Global Catalogue of Microorganisms (GCM) 10K type strain sequencing project: providing services to taxonomists for standard genome sequencing and annotation.</title>
        <authorList>
            <consortium name="The Broad Institute Genomics Platform"/>
            <consortium name="The Broad Institute Genome Sequencing Center for Infectious Disease"/>
            <person name="Wu L."/>
            <person name="Ma J."/>
        </authorList>
    </citation>
    <scope>NUCLEOTIDE SEQUENCE [LARGE SCALE GENOMIC DNA]</scope>
    <source>
        <strain evidence="7">JCM 3366</strain>
    </source>
</reference>
<dbReference type="Pfam" id="PF00126">
    <property type="entry name" value="HTH_1"/>
    <property type="match status" value="1"/>
</dbReference>
<dbReference type="InterPro" id="IPR036388">
    <property type="entry name" value="WH-like_DNA-bd_sf"/>
</dbReference>
<dbReference type="Proteomes" id="UP001596107">
    <property type="component" value="Unassembled WGS sequence"/>
</dbReference>
<keyword evidence="7" id="KW-1185">Reference proteome</keyword>
<evidence type="ECO:0000259" key="5">
    <source>
        <dbReference type="PROSITE" id="PS50931"/>
    </source>
</evidence>
<dbReference type="InterPro" id="IPR000847">
    <property type="entry name" value="LysR_HTH_N"/>
</dbReference>
<evidence type="ECO:0000256" key="3">
    <source>
        <dbReference type="ARBA" id="ARBA00023125"/>
    </source>
</evidence>
<dbReference type="Pfam" id="PF03466">
    <property type="entry name" value="LysR_substrate"/>
    <property type="match status" value="1"/>
</dbReference>
<dbReference type="SUPFAM" id="SSF53850">
    <property type="entry name" value="Periplasmic binding protein-like II"/>
    <property type="match status" value="1"/>
</dbReference>
<dbReference type="Gene3D" id="3.40.190.10">
    <property type="entry name" value="Periplasmic binding protein-like II"/>
    <property type="match status" value="2"/>
</dbReference>
<sequence length="298" mass="32997">MPLPALRTFVEVARWGSFKKAAHALNVTPTAVSHQIRKLEEQLCCDLFERHVRSIALTREGVRLYPVLEEAFGRIADALDAVQRDLSRSSLVVSATMAVSTFWIAPQVGAFRAAFPEQGWRILASDDVVDLSGGEADLAVRFQRSSDRNLESFDLAPGRFAPVAAPSLYPLSVRDAPLLAFEWMSPHPEAPDWEKWWQEAGLGRLDTGRIAWFSDEAHAVQAALSGQGVLLANISLLGRELAAGLLQRLDGPLLPYGQFRLVRARKRRSAAEEAAWQWWCAALSKMARSIDKENPAAE</sequence>
<comment type="similarity">
    <text evidence="1">Belongs to the LysR transcriptional regulatory family.</text>
</comment>
<feature type="domain" description="HTH lysR-type" evidence="5">
    <location>
        <begin position="1"/>
        <end position="58"/>
    </location>
</feature>
<dbReference type="RefSeq" id="WP_246637963.1">
    <property type="nucleotide sequence ID" value="NZ_CP078143.1"/>
</dbReference>
<dbReference type="PANTHER" id="PTHR30537:SF5">
    <property type="entry name" value="HTH-TYPE TRANSCRIPTIONAL ACTIVATOR TTDR-RELATED"/>
    <property type="match status" value="1"/>
</dbReference>
<evidence type="ECO:0000256" key="2">
    <source>
        <dbReference type="ARBA" id="ARBA00023015"/>
    </source>
</evidence>
<comment type="caution">
    <text evidence="6">The sequence shown here is derived from an EMBL/GenBank/DDBJ whole genome shotgun (WGS) entry which is preliminary data.</text>
</comment>
<evidence type="ECO:0000313" key="7">
    <source>
        <dbReference type="Proteomes" id="UP001596107"/>
    </source>
</evidence>
<keyword evidence="3" id="KW-0238">DNA-binding</keyword>
<name>A0ABW0T8D0_9HYPH</name>
<organism evidence="6 7">
    <name type="scientific">Nitratireductor kimnyeongensis</name>
    <dbReference type="NCBI Taxonomy" id="430679"/>
    <lineage>
        <taxon>Bacteria</taxon>
        <taxon>Pseudomonadati</taxon>
        <taxon>Pseudomonadota</taxon>
        <taxon>Alphaproteobacteria</taxon>
        <taxon>Hyphomicrobiales</taxon>
        <taxon>Phyllobacteriaceae</taxon>
        <taxon>Nitratireductor</taxon>
    </lineage>
</organism>
<dbReference type="PRINTS" id="PR00039">
    <property type="entry name" value="HTHLYSR"/>
</dbReference>
<evidence type="ECO:0000256" key="4">
    <source>
        <dbReference type="ARBA" id="ARBA00023163"/>
    </source>
</evidence>
<proteinExistence type="inferred from homology"/>
<keyword evidence="4" id="KW-0804">Transcription</keyword>
<keyword evidence="2" id="KW-0805">Transcription regulation</keyword>
<accession>A0ABW0T8D0</accession>
<dbReference type="InterPro" id="IPR005119">
    <property type="entry name" value="LysR_subst-bd"/>
</dbReference>
<dbReference type="PROSITE" id="PS50931">
    <property type="entry name" value="HTH_LYSR"/>
    <property type="match status" value="1"/>
</dbReference>
<evidence type="ECO:0000313" key="6">
    <source>
        <dbReference type="EMBL" id="MFC5584720.1"/>
    </source>
</evidence>
<dbReference type="Gene3D" id="1.10.10.10">
    <property type="entry name" value="Winged helix-like DNA-binding domain superfamily/Winged helix DNA-binding domain"/>
    <property type="match status" value="1"/>
</dbReference>
<dbReference type="SUPFAM" id="SSF46785">
    <property type="entry name" value="Winged helix' DNA-binding domain"/>
    <property type="match status" value="1"/>
</dbReference>
<dbReference type="PANTHER" id="PTHR30537">
    <property type="entry name" value="HTH-TYPE TRANSCRIPTIONAL REGULATOR"/>
    <property type="match status" value="1"/>
</dbReference>
<dbReference type="EMBL" id="JBHSNB010000001">
    <property type="protein sequence ID" value="MFC5584720.1"/>
    <property type="molecule type" value="Genomic_DNA"/>
</dbReference>